<dbReference type="InterPro" id="IPR001851">
    <property type="entry name" value="ABC_transp_permease"/>
</dbReference>
<keyword evidence="5 10" id="KW-0812">Transmembrane</keyword>
<evidence type="ECO:0000256" key="6">
    <source>
        <dbReference type="ARBA" id="ARBA00022989"/>
    </source>
</evidence>
<feature type="region of interest" description="Disordered" evidence="9">
    <location>
        <begin position="370"/>
        <end position="397"/>
    </location>
</feature>
<evidence type="ECO:0000313" key="11">
    <source>
        <dbReference type="EMBL" id="MDT0269687.1"/>
    </source>
</evidence>
<evidence type="ECO:0000256" key="2">
    <source>
        <dbReference type="ARBA" id="ARBA00022448"/>
    </source>
</evidence>
<feature type="transmembrane region" description="Helical" evidence="10">
    <location>
        <begin position="341"/>
        <end position="360"/>
    </location>
</feature>
<reference evidence="12" key="1">
    <citation type="submission" date="2023-07" db="EMBL/GenBank/DDBJ databases">
        <title>30 novel species of actinomycetes from the DSMZ collection.</title>
        <authorList>
            <person name="Nouioui I."/>
        </authorList>
    </citation>
    <scope>NUCLEOTIDE SEQUENCE [LARGE SCALE GENOMIC DNA]</scope>
    <source>
        <strain evidence="12">DSM 44915</strain>
    </source>
</reference>
<feature type="compositionally biased region" description="Low complexity" evidence="9">
    <location>
        <begin position="22"/>
        <end position="39"/>
    </location>
</feature>
<keyword evidence="7 10" id="KW-0472">Membrane</keyword>
<keyword evidence="3" id="KW-1003">Cell membrane</keyword>
<feature type="transmembrane region" description="Helical" evidence="10">
    <location>
        <begin position="88"/>
        <end position="109"/>
    </location>
</feature>
<proteinExistence type="predicted"/>
<evidence type="ECO:0000256" key="8">
    <source>
        <dbReference type="ARBA" id="ARBA00039381"/>
    </source>
</evidence>
<dbReference type="EMBL" id="JAVREO010000018">
    <property type="protein sequence ID" value="MDT0269687.1"/>
    <property type="molecule type" value="Genomic_DNA"/>
</dbReference>
<feature type="transmembrane region" description="Helical" evidence="10">
    <location>
        <begin position="57"/>
        <end position="76"/>
    </location>
</feature>
<evidence type="ECO:0000256" key="5">
    <source>
        <dbReference type="ARBA" id="ARBA00022692"/>
    </source>
</evidence>
<keyword evidence="12" id="KW-1185">Reference proteome</keyword>
<feature type="transmembrane region" description="Helical" evidence="10">
    <location>
        <begin position="142"/>
        <end position="166"/>
    </location>
</feature>
<dbReference type="RefSeq" id="WP_311669769.1">
    <property type="nucleotide sequence ID" value="NZ_JAVREO010000018.1"/>
</dbReference>
<comment type="subcellular location">
    <subcellularLocation>
        <location evidence="1">Cell membrane</location>
        <topology evidence="1">Multi-pass membrane protein</topology>
    </subcellularLocation>
</comment>
<comment type="caution">
    <text evidence="11">The sequence shown here is derived from an EMBL/GenBank/DDBJ whole genome shotgun (WGS) entry which is preliminary data.</text>
</comment>
<keyword evidence="2" id="KW-0813">Transport</keyword>
<dbReference type="PANTHER" id="PTHR32196:SF71">
    <property type="entry name" value="AUTOINDUCER 2 IMPORT SYSTEM PERMEASE PROTEIN LSRD"/>
    <property type="match status" value="1"/>
</dbReference>
<dbReference type="Pfam" id="PF02653">
    <property type="entry name" value="BPD_transp_2"/>
    <property type="match status" value="1"/>
</dbReference>
<evidence type="ECO:0000256" key="3">
    <source>
        <dbReference type="ARBA" id="ARBA00022475"/>
    </source>
</evidence>
<name>A0ABU2JXK9_9ACTN</name>
<feature type="compositionally biased region" description="Low complexity" evidence="9">
    <location>
        <begin position="1"/>
        <end position="14"/>
    </location>
</feature>
<feature type="region of interest" description="Disordered" evidence="9">
    <location>
        <begin position="1"/>
        <end position="47"/>
    </location>
</feature>
<feature type="transmembrane region" description="Helical" evidence="10">
    <location>
        <begin position="219"/>
        <end position="240"/>
    </location>
</feature>
<evidence type="ECO:0000256" key="4">
    <source>
        <dbReference type="ARBA" id="ARBA00022519"/>
    </source>
</evidence>
<dbReference type="PANTHER" id="PTHR32196">
    <property type="entry name" value="ABC TRANSPORTER PERMEASE PROTEIN YPHD-RELATED-RELATED"/>
    <property type="match status" value="1"/>
</dbReference>
<feature type="transmembrane region" description="Helical" evidence="10">
    <location>
        <begin position="178"/>
        <end position="199"/>
    </location>
</feature>
<feature type="transmembrane region" description="Helical" evidence="10">
    <location>
        <begin position="261"/>
        <end position="280"/>
    </location>
</feature>
<gene>
    <name evidence="11" type="ORF">RM844_25720</name>
</gene>
<feature type="transmembrane region" description="Helical" evidence="10">
    <location>
        <begin position="316"/>
        <end position="335"/>
    </location>
</feature>
<dbReference type="Proteomes" id="UP001183410">
    <property type="component" value="Unassembled WGS sequence"/>
</dbReference>
<feature type="compositionally biased region" description="Pro residues" evidence="9">
    <location>
        <begin position="377"/>
        <end position="388"/>
    </location>
</feature>
<evidence type="ECO:0000313" key="12">
    <source>
        <dbReference type="Proteomes" id="UP001183410"/>
    </source>
</evidence>
<organism evidence="11 12">
    <name type="scientific">Streptomyces chisholmiae</name>
    <dbReference type="NCBI Taxonomy" id="3075540"/>
    <lineage>
        <taxon>Bacteria</taxon>
        <taxon>Bacillati</taxon>
        <taxon>Actinomycetota</taxon>
        <taxon>Actinomycetes</taxon>
        <taxon>Kitasatosporales</taxon>
        <taxon>Streptomycetaceae</taxon>
        <taxon>Streptomyces</taxon>
    </lineage>
</organism>
<sequence>MSVESVSGEPSPGGSVPGGSVSGAPVPGGSVPGGARPVDPAAPPPAGRSAGRAWRRFATWDVAVVLLTVVTLLVASGLVDEFGTTRNFGFLILDLTPVLLLALPMTLIIVSGEIDLSVASVVGLTSALVGELWAGGLPLETIIPLAVLAGAVLGAFNGLLVTVLGLPSLAVTIGTLALYRGLAYVLLGDTAVADFARAFTRWSIGSLGGSWVPNVVPLILLLVLVFAVVLHATPVGRAIYAMGANDTAAAFAGVPVERIKFWLYVASGAVAGLVGVFWTLRYSSARADNAEGLELTVVAAVLLGGVSIFGGRGTLAGVVAGVVLLGSLQNALRLAKVSADALTVVTGTLLVLSVLIPNVWQSLRGRLRHRRPAGQPNRPPEPAPPPDVPGKHLDPPA</sequence>
<protein>
    <recommendedName>
        <fullName evidence="8">Autoinducer 2 import system permease protein LsrD</fullName>
    </recommendedName>
</protein>
<evidence type="ECO:0000256" key="10">
    <source>
        <dbReference type="SAM" id="Phobius"/>
    </source>
</evidence>
<keyword evidence="4" id="KW-0997">Cell inner membrane</keyword>
<evidence type="ECO:0000256" key="7">
    <source>
        <dbReference type="ARBA" id="ARBA00023136"/>
    </source>
</evidence>
<accession>A0ABU2JXK9</accession>
<keyword evidence="6 10" id="KW-1133">Transmembrane helix</keyword>
<evidence type="ECO:0000256" key="9">
    <source>
        <dbReference type="SAM" id="MobiDB-lite"/>
    </source>
</evidence>
<evidence type="ECO:0000256" key="1">
    <source>
        <dbReference type="ARBA" id="ARBA00004651"/>
    </source>
</evidence>
<dbReference type="CDD" id="cd06579">
    <property type="entry name" value="TM_PBP1_transp_AraH_like"/>
    <property type="match status" value="1"/>
</dbReference>